<organism evidence="4 6">
    <name type="scientific">Adineta ricciae</name>
    <name type="common">Rotifer</name>
    <dbReference type="NCBI Taxonomy" id="249248"/>
    <lineage>
        <taxon>Eukaryota</taxon>
        <taxon>Metazoa</taxon>
        <taxon>Spiralia</taxon>
        <taxon>Gnathifera</taxon>
        <taxon>Rotifera</taxon>
        <taxon>Eurotatoria</taxon>
        <taxon>Bdelloidea</taxon>
        <taxon>Adinetida</taxon>
        <taxon>Adinetidae</taxon>
        <taxon>Adineta</taxon>
    </lineage>
</organism>
<dbReference type="PANTHER" id="PTHR47926">
    <property type="entry name" value="PENTATRICOPEPTIDE REPEAT-CONTAINING PROTEIN"/>
    <property type="match status" value="1"/>
</dbReference>
<dbReference type="PANTHER" id="PTHR47926:SF382">
    <property type="entry name" value="PENTACOTRIPEPTIDE-REPEAT REGION OF PRORP DOMAIN-CONTAINING PROTEIN"/>
    <property type="match status" value="1"/>
</dbReference>
<dbReference type="OrthoDB" id="185373at2759"/>
<evidence type="ECO:0000313" key="4">
    <source>
        <dbReference type="EMBL" id="CAF1407524.1"/>
    </source>
</evidence>
<dbReference type="EMBL" id="CAJNOR010002844">
    <property type="protein sequence ID" value="CAF1347683.1"/>
    <property type="molecule type" value="Genomic_DNA"/>
</dbReference>
<dbReference type="InterPro" id="IPR032867">
    <property type="entry name" value="DYW_dom"/>
</dbReference>
<feature type="domain" description="DYW" evidence="2">
    <location>
        <begin position="538"/>
        <end position="630"/>
    </location>
</feature>
<gene>
    <name evidence="4" type="ORF">EDS130_LOCUS36469</name>
    <name evidence="3" type="ORF">XAT740_LOCUS31309</name>
</gene>
<dbReference type="InterPro" id="IPR011990">
    <property type="entry name" value="TPR-like_helical_dom_sf"/>
</dbReference>
<dbReference type="GO" id="GO:0048731">
    <property type="term" value="P:system development"/>
    <property type="evidence" value="ECO:0007669"/>
    <property type="project" value="UniProtKB-ARBA"/>
</dbReference>
<reference evidence="4" key="1">
    <citation type="submission" date="2021-02" db="EMBL/GenBank/DDBJ databases">
        <authorList>
            <person name="Nowell W R."/>
        </authorList>
    </citation>
    <scope>NUCLEOTIDE SEQUENCE</scope>
</reference>
<dbReference type="InterPro" id="IPR002885">
    <property type="entry name" value="PPR_rpt"/>
</dbReference>
<name>A0A815LBI4_ADIRI</name>
<protein>
    <recommendedName>
        <fullName evidence="2">DYW domain-containing protein</fullName>
    </recommendedName>
</protein>
<keyword evidence="5" id="KW-1185">Reference proteome</keyword>
<dbReference type="Pfam" id="PF14432">
    <property type="entry name" value="DYW_deaminase"/>
    <property type="match status" value="1"/>
</dbReference>
<proteinExistence type="predicted"/>
<dbReference type="Gene3D" id="1.25.40.10">
    <property type="entry name" value="Tetratricopeptide repeat domain"/>
    <property type="match status" value="4"/>
</dbReference>
<comment type="caution">
    <text evidence="4">The sequence shown here is derived from an EMBL/GenBank/DDBJ whole genome shotgun (WGS) entry which is preliminary data.</text>
</comment>
<evidence type="ECO:0000256" key="1">
    <source>
        <dbReference type="ARBA" id="ARBA00022737"/>
    </source>
</evidence>
<accession>A0A815LBI4</accession>
<dbReference type="GO" id="GO:0003723">
    <property type="term" value="F:RNA binding"/>
    <property type="evidence" value="ECO:0007669"/>
    <property type="project" value="InterPro"/>
</dbReference>
<dbReference type="Proteomes" id="UP000663828">
    <property type="component" value="Unassembled WGS sequence"/>
</dbReference>
<dbReference type="InterPro" id="IPR046960">
    <property type="entry name" value="PPR_At4g14850-like_plant"/>
</dbReference>
<dbReference type="GO" id="GO:0009451">
    <property type="term" value="P:RNA modification"/>
    <property type="evidence" value="ECO:0007669"/>
    <property type="project" value="InterPro"/>
</dbReference>
<dbReference type="FunFam" id="1.25.40.10:FF:000158">
    <property type="entry name" value="pentatricopeptide repeat-containing protein At2g33680"/>
    <property type="match status" value="1"/>
</dbReference>
<dbReference type="EMBL" id="CAJNOJ010000340">
    <property type="protein sequence ID" value="CAF1407524.1"/>
    <property type="molecule type" value="Genomic_DNA"/>
</dbReference>
<keyword evidence="1" id="KW-0677">Repeat</keyword>
<evidence type="ECO:0000259" key="2">
    <source>
        <dbReference type="Pfam" id="PF14432"/>
    </source>
</evidence>
<evidence type="ECO:0000313" key="3">
    <source>
        <dbReference type="EMBL" id="CAF1347683.1"/>
    </source>
</evidence>
<sequence length="631" mass="72813">MFTVSLIICHHTKSTHFNILRTITSSAKMNIEFEMKKFNDKRQFTKALDLYDKYKHQSIITDRILVHALNACGQLGYVERGEIIHKKLSNDSLNNIYIQTSLIQFYMRCGRVNDAQCIFNESTSKTMVHYGSLMKGFKMNGMPEKAIDLFSKVTNPNEILLCLLFSSCAQVQTKKALEFGRKVWFQMPLINRKNKHILVATFDMFIKCGDISNAEKLFDMLEHVVIDYGQMMKCYNDHRLPMRTIDLYKKMKKEGIQPDKIIFVLLIDACAQIGIESRCRTIVKQIPSSMFNDLQFQTALIHMWGKVGFVKEAEQIFKQIDQPDPVAYTAMINSYGLNGLGYKAIELYYRMPVEMIVEKTHVCVLNACSHSGLVDEARFIFSTISMKNKWVYTAMVDCLSRLSLFDEAKELIEEFERHQSPCLPMYMSLLSGVRNQKDVSLARQITQRIQKLFHAMDKDLISASVLLTNVLAASGNLDEASQMRWNLSRSGAKKQMGLSWTEINDKLVQFRAQDRSHPRTKEIYEELDRIESELIEHGHKFDSSWITRPMMPDETVASILNSHSERLALAYNFIQRPIPSRIQIVQNLRICGDCHNAIKLISQIRNCQIIVRDANRIHHFADGKCSCNDHF</sequence>
<dbReference type="NCBIfam" id="TIGR00756">
    <property type="entry name" value="PPR"/>
    <property type="match status" value="1"/>
</dbReference>
<dbReference type="Pfam" id="PF01535">
    <property type="entry name" value="PPR"/>
    <property type="match status" value="5"/>
</dbReference>
<dbReference type="GO" id="GO:0008270">
    <property type="term" value="F:zinc ion binding"/>
    <property type="evidence" value="ECO:0007669"/>
    <property type="project" value="InterPro"/>
</dbReference>
<evidence type="ECO:0000313" key="6">
    <source>
        <dbReference type="Proteomes" id="UP000663852"/>
    </source>
</evidence>
<dbReference type="Proteomes" id="UP000663852">
    <property type="component" value="Unassembled WGS sequence"/>
</dbReference>
<evidence type="ECO:0000313" key="5">
    <source>
        <dbReference type="Proteomes" id="UP000663828"/>
    </source>
</evidence>
<dbReference type="AlphaFoldDB" id="A0A815LBI4"/>